<evidence type="ECO:0000313" key="2">
    <source>
        <dbReference type="EMBL" id="EEF38084.1"/>
    </source>
</evidence>
<name>B9SEC5_RICCO</name>
<dbReference type="KEGG" id="rcu:8283211"/>
<dbReference type="STRING" id="3988.B9SEC5"/>
<dbReference type="AlphaFoldDB" id="B9SEC5"/>
<dbReference type="InParanoid" id="B9SEC5"/>
<evidence type="ECO:0008006" key="4">
    <source>
        <dbReference type="Google" id="ProtNLM"/>
    </source>
</evidence>
<dbReference type="eggNOG" id="ENOG502S4GQ">
    <property type="taxonomic scope" value="Eukaryota"/>
</dbReference>
<dbReference type="Proteomes" id="UP000008311">
    <property type="component" value="Unassembled WGS sequence"/>
</dbReference>
<dbReference type="PANTHER" id="PTHR31175">
    <property type="entry name" value="AUXIN-RESPONSIVE FAMILY PROTEIN"/>
    <property type="match status" value="1"/>
</dbReference>
<dbReference type="PANTHER" id="PTHR31175:SF119">
    <property type="entry name" value="CALMODULIN BINDING PROTEIN"/>
    <property type="match status" value="1"/>
</dbReference>
<dbReference type="EMBL" id="EQ973935">
    <property type="protein sequence ID" value="EEF38084.1"/>
    <property type="molecule type" value="Genomic_DNA"/>
</dbReference>
<keyword evidence="3" id="KW-1185">Reference proteome</keyword>
<accession>B9SEC5</accession>
<gene>
    <name evidence="2" type="ORF">RCOM_0962040</name>
</gene>
<evidence type="ECO:0000256" key="1">
    <source>
        <dbReference type="ARBA" id="ARBA00006974"/>
    </source>
</evidence>
<dbReference type="OrthoDB" id="840009at2759"/>
<dbReference type="FunCoup" id="B9SEC5">
    <property type="interactions" value="364"/>
</dbReference>
<comment type="similarity">
    <text evidence="1">Belongs to the ARG7 family.</text>
</comment>
<proteinExistence type="inferred from homology"/>
<evidence type="ECO:0000313" key="3">
    <source>
        <dbReference type="Proteomes" id="UP000008311"/>
    </source>
</evidence>
<dbReference type="GO" id="GO:0009733">
    <property type="term" value="P:response to auxin"/>
    <property type="evidence" value="ECO:0007669"/>
    <property type="project" value="InterPro"/>
</dbReference>
<dbReference type="InterPro" id="IPR003676">
    <property type="entry name" value="SAUR_fam"/>
</dbReference>
<sequence length="148" mass="16918">MINAKKLIRLARKWQKLAALKRKRITMPRTTVNVDADSCITSKAVEKGHFVVYTNDQMLFVLPLEYLNNEIVRELFKLAEEEFGLTSNMPLTLPCDAVFLQYIIDLIQKQVTKEVEKVLLMSIASSHCSSSLYARQADASQQILFCSF</sequence>
<dbReference type="Pfam" id="PF02519">
    <property type="entry name" value="Auxin_inducible"/>
    <property type="match status" value="1"/>
</dbReference>
<organism evidence="2 3">
    <name type="scientific">Ricinus communis</name>
    <name type="common">Castor bean</name>
    <dbReference type="NCBI Taxonomy" id="3988"/>
    <lineage>
        <taxon>Eukaryota</taxon>
        <taxon>Viridiplantae</taxon>
        <taxon>Streptophyta</taxon>
        <taxon>Embryophyta</taxon>
        <taxon>Tracheophyta</taxon>
        <taxon>Spermatophyta</taxon>
        <taxon>Magnoliopsida</taxon>
        <taxon>eudicotyledons</taxon>
        <taxon>Gunneridae</taxon>
        <taxon>Pentapetalae</taxon>
        <taxon>rosids</taxon>
        <taxon>fabids</taxon>
        <taxon>Malpighiales</taxon>
        <taxon>Euphorbiaceae</taxon>
        <taxon>Acalyphoideae</taxon>
        <taxon>Acalypheae</taxon>
        <taxon>Ricinus</taxon>
    </lineage>
</organism>
<reference evidence="3" key="1">
    <citation type="journal article" date="2010" name="Nat. Biotechnol.">
        <title>Draft genome sequence of the oilseed species Ricinus communis.</title>
        <authorList>
            <person name="Chan A.P."/>
            <person name="Crabtree J."/>
            <person name="Zhao Q."/>
            <person name="Lorenzi H."/>
            <person name="Orvis J."/>
            <person name="Puiu D."/>
            <person name="Melake-Berhan A."/>
            <person name="Jones K.M."/>
            <person name="Redman J."/>
            <person name="Chen G."/>
            <person name="Cahoon E.B."/>
            <person name="Gedil M."/>
            <person name="Stanke M."/>
            <person name="Haas B.J."/>
            <person name="Wortman J.R."/>
            <person name="Fraser-Liggett C.M."/>
            <person name="Ravel J."/>
            <person name="Rabinowicz P.D."/>
        </authorList>
    </citation>
    <scope>NUCLEOTIDE SEQUENCE [LARGE SCALE GENOMIC DNA]</scope>
    <source>
        <strain evidence="3">cv. Hale</strain>
    </source>
</reference>
<protein>
    <recommendedName>
        <fullName evidence="4">Calmodulin binding protein</fullName>
    </recommendedName>
</protein>